<organism evidence="7 8">
    <name type="scientific">Nicotiana tabacum</name>
    <name type="common">Common tobacco</name>
    <dbReference type="NCBI Taxonomy" id="4097"/>
    <lineage>
        <taxon>Eukaryota</taxon>
        <taxon>Viridiplantae</taxon>
        <taxon>Streptophyta</taxon>
        <taxon>Embryophyta</taxon>
        <taxon>Tracheophyta</taxon>
        <taxon>Spermatophyta</taxon>
        <taxon>Magnoliopsida</taxon>
        <taxon>eudicotyledons</taxon>
        <taxon>Gunneridae</taxon>
        <taxon>Pentapetalae</taxon>
        <taxon>asterids</taxon>
        <taxon>lamiids</taxon>
        <taxon>Solanales</taxon>
        <taxon>Solanaceae</taxon>
        <taxon>Nicotianoideae</taxon>
        <taxon>Nicotianeae</taxon>
        <taxon>Nicotiana</taxon>
    </lineage>
</organism>
<dbReference type="PaxDb" id="4097-A0A1S3YLN2"/>
<dbReference type="Pfam" id="PF00031">
    <property type="entry name" value="Cystatin"/>
    <property type="match status" value="1"/>
</dbReference>
<dbReference type="GO" id="GO:0006397">
    <property type="term" value="P:mRNA processing"/>
    <property type="evidence" value="ECO:0007669"/>
    <property type="project" value="UniProtKB-KW"/>
</dbReference>
<evidence type="ECO:0000259" key="6">
    <source>
        <dbReference type="PROSITE" id="PS50102"/>
    </source>
</evidence>
<proteinExistence type="predicted"/>
<dbReference type="SMR" id="A0A1S3YLN2"/>
<reference evidence="8" key="2">
    <citation type="submission" date="2025-08" db="UniProtKB">
        <authorList>
            <consortium name="RefSeq"/>
        </authorList>
    </citation>
    <scope>IDENTIFICATION</scope>
    <source>
        <tissue evidence="8">Leaf</tissue>
    </source>
</reference>
<protein>
    <submittedName>
        <fullName evidence="8">Uncharacterized protein LOC107777465</fullName>
    </submittedName>
</protein>
<accession>A0A1S3YLN2</accession>
<dbReference type="RefSeq" id="XP_016452978.1">
    <property type="nucleotide sequence ID" value="XM_016597492.1"/>
</dbReference>
<evidence type="ECO:0000256" key="3">
    <source>
        <dbReference type="ARBA" id="ARBA00022704"/>
    </source>
</evidence>
<dbReference type="KEGG" id="nta:107777465"/>
<evidence type="ECO:0000256" key="4">
    <source>
        <dbReference type="ARBA" id="ARBA00022884"/>
    </source>
</evidence>
<sequence>MATYTFEQNEYLEDVIESQGFYVMNDFGWKTPCGIVKIGKNSEAFEKAKKATTFAVDKYNEKSEKSKLELLRIMNVNFEPTAGAIYYISLEAMDLFSRKILHYQAKVWEKINTGYKVEIFRFAPYMPKLSECVEEKHCCIKVNNLQDWMDENYLYYKCCYTFKKFVSVEVIRDKETGKSMGYGFLWFKTHSEAMEFLEKNEGKQMPNSSQNYSLVFGKF</sequence>
<dbReference type="InterPro" id="IPR035979">
    <property type="entry name" value="RBD_domain_sf"/>
</dbReference>
<dbReference type="PANTHER" id="PTHR47640">
    <property type="entry name" value="TRNA SELENOCYSTEINE 1-ASSOCIATED PROTEIN 1-RELATED-RELATED"/>
    <property type="match status" value="1"/>
</dbReference>
<dbReference type="InterPro" id="IPR046350">
    <property type="entry name" value="Cystatin_sf"/>
</dbReference>
<dbReference type="SUPFAM" id="SSF54403">
    <property type="entry name" value="Cystatin/monellin"/>
    <property type="match status" value="1"/>
</dbReference>
<dbReference type="Gene3D" id="3.30.70.330">
    <property type="match status" value="1"/>
</dbReference>
<dbReference type="Gene3D" id="3.10.450.10">
    <property type="match status" value="1"/>
</dbReference>
<reference evidence="7" key="1">
    <citation type="journal article" date="2014" name="Nat. Commun.">
        <title>The tobacco genome sequence and its comparison with those of tomato and potato.</title>
        <authorList>
            <person name="Sierro N."/>
            <person name="Battey J.N."/>
            <person name="Ouadi S."/>
            <person name="Bakaher N."/>
            <person name="Bovet L."/>
            <person name="Willig A."/>
            <person name="Goepfert S."/>
            <person name="Peitsch M.C."/>
            <person name="Ivanov N.V."/>
        </authorList>
    </citation>
    <scope>NUCLEOTIDE SEQUENCE [LARGE SCALE GENOMIC DNA]</scope>
</reference>
<evidence type="ECO:0000256" key="1">
    <source>
        <dbReference type="ARBA" id="ARBA00022664"/>
    </source>
</evidence>
<evidence type="ECO:0000313" key="8">
    <source>
        <dbReference type="RefSeq" id="XP_016452978.1"/>
    </source>
</evidence>
<dbReference type="RefSeq" id="XP_016452978.1">
    <property type="nucleotide sequence ID" value="XM_016597492.2"/>
</dbReference>
<dbReference type="InterPro" id="IPR000504">
    <property type="entry name" value="RRM_dom"/>
</dbReference>
<dbReference type="SMART" id="SM00360">
    <property type="entry name" value="RRM"/>
    <property type="match status" value="1"/>
</dbReference>
<dbReference type="GeneID" id="107777465"/>
<dbReference type="InterPro" id="IPR050825">
    <property type="entry name" value="RBM42_RBP45_47-like"/>
</dbReference>
<name>A0A1S3YLN2_TOBAC</name>
<evidence type="ECO:0000256" key="5">
    <source>
        <dbReference type="PROSITE-ProRule" id="PRU00176"/>
    </source>
</evidence>
<dbReference type="AlphaFoldDB" id="A0A1S3YLN2"/>
<dbReference type="PANTHER" id="PTHR47640:SF70">
    <property type="entry name" value="CYSTEINE PROTEINASE INHIBITOR"/>
    <property type="match status" value="1"/>
</dbReference>
<keyword evidence="3" id="KW-0789">Thiol protease inhibitor</keyword>
<dbReference type="GO" id="GO:0003729">
    <property type="term" value="F:mRNA binding"/>
    <property type="evidence" value="ECO:0000318"/>
    <property type="project" value="GO_Central"/>
</dbReference>
<keyword evidence="2" id="KW-0646">Protease inhibitor</keyword>
<dbReference type="Pfam" id="PF00076">
    <property type="entry name" value="RRM_1"/>
    <property type="match status" value="1"/>
</dbReference>
<dbReference type="InterPro" id="IPR012677">
    <property type="entry name" value="Nucleotide-bd_a/b_plait_sf"/>
</dbReference>
<dbReference type="InterPro" id="IPR000010">
    <property type="entry name" value="Cystatin_dom"/>
</dbReference>
<keyword evidence="7" id="KW-1185">Reference proteome</keyword>
<dbReference type="Proteomes" id="UP000790787">
    <property type="component" value="Chromosome 20"/>
</dbReference>
<gene>
    <name evidence="8" type="primary">LOC107777465</name>
</gene>
<feature type="domain" description="RRM" evidence="6">
    <location>
        <begin position="138"/>
        <end position="219"/>
    </location>
</feature>
<evidence type="ECO:0000256" key="2">
    <source>
        <dbReference type="ARBA" id="ARBA00022690"/>
    </source>
</evidence>
<dbReference type="OrthoDB" id="904372at2759"/>
<dbReference type="SUPFAM" id="SSF54928">
    <property type="entry name" value="RNA-binding domain, RBD"/>
    <property type="match status" value="1"/>
</dbReference>
<keyword evidence="1" id="KW-0507">mRNA processing</keyword>
<evidence type="ECO:0000313" key="7">
    <source>
        <dbReference type="Proteomes" id="UP000790787"/>
    </source>
</evidence>
<dbReference type="PROSITE" id="PS50102">
    <property type="entry name" value="RRM"/>
    <property type="match status" value="1"/>
</dbReference>
<keyword evidence="4 5" id="KW-0694">RNA-binding</keyword>
<dbReference type="GO" id="GO:0004869">
    <property type="term" value="F:cysteine-type endopeptidase inhibitor activity"/>
    <property type="evidence" value="ECO:0007669"/>
    <property type="project" value="UniProtKB-KW"/>
</dbReference>
<dbReference type="STRING" id="4097.A0A1S3YLN2"/>